<dbReference type="HOGENOM" id="CLU_025521_1_0_1"/>
<dbReference type="InterPro" id="IPR058257">
    <property type="entry name" value="CorA-like_dom"/>
</dbReference>
<protein>
    <recommendedName>
        <fullName evidence="2">CorA-like transporter domain-containing protein</fullName>
    </recommendedName>
</protein>
<evidence type="ECO:0000313" key="4">
    <source>
        <dbReference type="Proteomes" id="UP000030651"/>
    </source>
</evidence>
<dbReference type="OMA" id="HLLYCHW"/>
<evidence type="ECO:0000313" key="3">
    <source>
        <dbReference type="EMBL" id="ETS77789.1"/>
    </source>
</evidence>
<dbReference type="GeneID" id="19274864"/>
<organism evidence="3 4">
    <name type="scientific">Pestalotiopsis fici (strain W106-1 / CGMCC3.15140)</name>
    <dbReference type="NCBI Taxonomy" id="1229662"/>
    <lineage>
        <taxon>Eukaryota</taxon>
        <taxon>Fungi</taxon>
        <taxon>Dikarya</taxon>
        <taxon>Ascomycota</taxon>
        <taxon>Pezizomycotina</taxon>
        <taxon>Sordariomycetes</taxon>
        <taxon>Xylariomycetidae</taxon>
        <taxon>Amphisphaeriales</taxon>
        <taxon>Sporocadaceae</taxon>
        <taxon>Pestalotiopsis</taxon>
    </lineage>
</organism>
<dbReference type="STRING" id="1229662.W3WVE8"/>
<dbReference type="Proteomes" id="UP000030651">
    <property type="component" value="Unassembled WGS sequence"/>
</dbReference>
<keyword evidence="1" id="KW-0812">Transmembrane</keyword>
<evidence type="ECO:0000259" key="2">
    <source>
        <dbReference type="Pfam" id="PF26616"/>
    </source>
</evidence>
<sequence>MATISLPNAFSESYAQFDQYPLNIIRRDAHGTPMLSRIHDRLQERTPYLFIDDHNTNVAIADVLSDGRVDRRKLYSDVEIKKWLGDASYTGSSDISIATKKDPRCRFVFLLLDSVTSPLPVSAKSVARLMTYHQVSPDFFDFLDAYGAPLAINTELRFNAFRTEIYLADPEPGAILPELGRSGRHYQINYSLKSVNRKEWMKESQPGRSLWQIRQTAIHHQLDVGSGAQFWMFADPHGALRDRITDVFPDQPNHGQKLDSLSASFKTSLEIQLHLVRWSTEGWQLYIKHLEETVAQVISRLILSNPDQRTHLRTEELMHAQAYEDTINECIITLESNADNMSSLDTFYTSLVKQEDFPNSERHSCEKEVQKFTSRLHQLVYDAKMQIRRTKLLAKVMADRKLMFVQLLQVQLQARSADRAARLSATMWRQAEETSHEAIAMRVITVITLLYLPPTFVSTLFSTDIVKYQGDNGDLNHDMFSFLALKRFLQVTMPLMVLTFTVAFGWVWYERIRGKERTARLEKEYPDVFGRARD</sequence>
<dbReference type="OrthoDB" id="5396681at2759"/>
<accession>W3WVE8</accession>
<dbReference type="EMBL" id="KI912115">
    <property type="protein sequence ID" value="ETS77789.1"/>
    <property type="molecule type" value="Genomic_DNA"/>
</dbReference>
<dbReference type="AlphaFoldDB" id="W3WVE8"/>
<proteinExistence type="predicted"/>
<keyword evidence="1" id="KW-1133">Transmembrane helix</keyword>
<name>W3WVE8_PESFW</name>
<reference evidence="4" key="1">
    <citation type="journal article" date="2015" name="BMC Genomics">
        <title>Genomic and transcriptomic analysis of the endophytic fungus Pestalotiopsis fici reveals its lifestyle and high potential for synthesis of natural products.</title>
        <authorList>
            <person name="Wang X."/>
            <person name="Zhang X."/>
            <person name="Liu L."/>
            <person name="Xiang M."/>
            <person name="Wang W."/>
            <person name="Sun X."/>
            <person name="Che Y."/>
            <person name="Guo L."/>
            <person name="Liu G."/>
            <person name="Guo L."/>
            <person name="Wang C."/>
            <person name="Yin W.B."/>
            <person name="Stadler M."/>
            <person name="Zhang X."/>
            <person name="Liu X."/>
        </authorList>
    </citation>
    <scope>NUCLEOTIDE SEQUENCE [LARGE SCALE GENOMIC DNA]</scope>
    <source>
        <strain evidence="4">W106-1 / CGMCC3.15140</strain>
    </source>
</reference>
<dbReference type="eggNOG" id="ENOG502SJEH">
    <property type="taxonomic scope" value="Eukaryota"/>
</dbReference>
<feature type="domain" description="CorA-like transporter" evidence="2">
    <location>
        <begin position="12"/>
        <end position="299"/>
    </location>
</feature>
<gene>
    <name evidence="3" type="ORF">PFICI_09851</name>
</gene>
<keyword evidence="4" id="KW-1185">Reference proteome</keyword>
<dbReference type="Pfam" id="PF26616">
    <property type="entry name" value="CorA-like"/>
    <property type="match status" value="1"/>
</dbReference>
<keyword evidence="1" id="KW-0472">Membrane</keyword>
<dbReference type="KEGG" id="pfy:PFICI_09851"/>
<dbReference type="RefSeq" id="XP_007836623.1">
    <property type="nucleotide sequence ID" value="XM_007838432.1"/>
</dbReference>
<feature type="transmembrane region" description="Helical" evidence="1">
    <location>
        <begin position="488"/>
        <end position="509"/>
    </location>
</feature>
<dbReference type="InParanoid" id="W3WVE8"/>
<dbReference type="Gene3D" id="1.20.58.340">
    <property type="entry name" value="Magnesium transport protein CorA, transmembrane region"/>
    <property type="match status" value="1"/>
</dbReference>
<evidence type="ECO:0000256" key="1">
    <source>
        <dbReference type="SAM" id="Phobius"/>
    </source>
</evidence>